<evidence type="ECO:0000259" key="8">
    <source>
        <dbReference type="PROSITE" id="PS50050"/>
    </source>
</evidence>
<keyword evidence="6" id="KW-0812">Transmembrane</keyword>
<evidence type="ECO:0000256" key="4">
    <source>
        <dbReference type="PROSITE-ProRule" id="PRU00206"/>
    </source>
</evidence>
<dbReference type="Gene3D" id="1.10.510.10">
    <property type="entry name" value="Transferase(Phosphotransferase) domain 1"/>
    <property type="match status" value="1"/>
</dbReference>
<dbReference type="KEGG" id="eiv:EIN_469200"/>
<feature type="domain" description="Protein kinase" evidence="7">
    <location>
        <begin position="579"/>
        <end position="845"/>
    </location>
</feature>
<dbReference type="PROSITE" id="PS50011">
    <property type="entry name" value="PROTEIN_KINASE_DOM"/>
    <property type="match status" value="1"/>
</dbReference>
<dbReference type="InterPro" id="IPR009030">
    <property type="entry name" value="Growth_fac_rcpt_cys_sf"/>
</dbReference>
<keyword evidence="9" id="KW-0418">Kinase</keyword>
<keyword evidence="2 5" id="KW-0547">Nucleotide-binding</keyword>
<dbReference type="SMART" id="SM00261">
    <property type="entry name" value="FU"/>
    <property type="match status" value="4"/>
</dbReference>
<dbReference type="InterPro" id="IPR006212">
    <property type="entry name" value="Furin_repeat"/>
</dbReference>
<dbReference type="PROSITE" id="PS50050">
    <property type="entry name" value="TNFR_NGFR_2"/>
    <property type="match status" value="1"/>
</dbReference>
<dbReference type="SMART" id="SM00220">
    <property type="entry name" value="S_TKc"/>
    <property type="match status" value="1"/>
</dbReference>
<dbReference type="PROSITE" id="PS00107">
    <property type="entry name" value="PROTEIN_KINASE_ATP"/>
    <property type="match status" value="1"/>
</dbReference>
<dbReference type="AlphaFoldDB" id="A0A0A1TYX0"/>
<feature type="binding site" evidence="5">
    <location>
        <position position="606"/>
    </location>
    <ligand>
        <name>ATP</name>
        <dbReference type="ChEBI" id="CHEBI:30616"/>
    </ligand>
</feature>
<dbReference type="SUPFAM" id="SSF56112">
    <property type="entry name" value="Protein kinase-like (PK-like)"/>
    <property type="match status" value="1"/>
</dbReference>
<evidence type="ECO:0000313" key="10">
    <source>
        <dbReference type="Proteomes" id="UP000014680"/>
    </source>
</evidence>
<keyword evidence="1" id="KW-0723">Serine/threonine-protein kinase</keyword>
<evidence type="ECO:0000256" key="2">
    <source>
        <dbReference type="ARBA" id="ARBA00022741"/>
    </source>
</evidence>
<gene>
    <name evidence="9" type="ORF">EIN_469200</name>
</gene>
<feature type="repeat" description="TNFR-Cys" evidence="4">
    <location>
        <begin position="255"/>
        <end position="307"/>
    </location>
</feature>
<dbReference type="GO" id="GO:0005524">
    <property type="term" value="F:ATP binding"/>
    <property type="evidence" value="ECO:0007669"/>
    <property type="project" value="UniProtKB-UniRule"/>
</dbReference>
<dbReference type="RefSeq" id="XP_004183072.1">
    <property type="nucleotide sequence ID" value="XM_004183024.1"/>
</dbReference>
<reference evidence="9 10" key="1">
    <citation type="submission" date="2012-10" db="EMBL/GenBank/DDBJ databases">
        <authorList>
            <person name="Zafar N."/>
            <person name="Inman J."/>
            <person name="Hall N."/>
            <person name="Lorenzi H."/>
            <person name="Caler E."/>
        </authorList>
    </citation>
    <scope>NUCLEOTIDE SEQUENCE [LARGE SCALE GENOMIC DNA]</scope>
    <source>
        <strain evidence="9 10">IP1</strain>
    </source>
</reference>
<evidence type="ECO:0000256" key="1">
    <source>
        <dbReference type="ARBA" id="ARBA00022527"/>
    </source>
</evidence>
<dbReference type="Gene3D" id="2.60.40.10">
    <property type="entry name" value="Immunoglobulins"/>
    <property type="match status" value="1"/>
</dbReference>
<keyword evidence="6" id="KW-1133">Transmembrane helix</keyword>
<keyword evidence="3 5" id="KW-0067">ATP-binding</keyword>
<dbReference type="InterPro" id="IPR013783">
    <property type="entry name" value="Ig-like_fold"/>
</dbReference>
<dbReference type="InterPro" id="IPR001245">
    <property type="entry name" value="Ser-Thr/Tyr_kinase_cat_dom"/>
</dbReference>
<evidence type="ECO:0000256" key="5">
    <source>
        <dbReference type="PROSITE-ProRule" id="PRU10141"/>
    </source>
</evidence>
<name>A0A0A1TYX0_ENTIV</name>
<dbReference type="Gene3D" id="2.10.220.10">
    <property type="entry name" value="Hormone Receptor, Insulin-like Growth Factor Receptor 1, Chain A, domain 2"/>
    <property type="match status" value="2"/>
</dbReference>
<evidence type="ECO:0000259" key="7">
    <source>
        <dbReference type="PROSITE" id="PS50011"/>
    </source>
</evidence>
<dbReference type="EMBL" id="KB207240">
    <property type="protein sequence ID" value="ELP83726.1"/>
    <property type="molecule type" value="Genomic_DNA"/>
</dbReference>
<evidence type="ECO:0000313" key="9">
    <source>
        <dbReference type="EMBL" id="ELP83726.1"/>
    </source>
</evidence>
<dbReference type="SUPFAM" id="SSF57184">
    <property type="entry name" value="Growth factor receptor domain"/>
    <property type="match status" value="2"/>
</dbReference>
<dbReference type="GO" id="GO:0004714">
    <property type="term" value="F:transmembrane receptor protein tyrosine kinase activity"/>
    <property type="evidence" value="ECO:0007669"/>
    <property type="project" value="UniProtKB-EC"/>
</dbReference>
<dbReference type="PANTHER" id="PTHR45756">
    <property type="entry name" value="PALMITOYLTRANSFERASE"/>
    <property type="match status" value="1"/>
</dbReference>
<sequence length="845" mass="94750">MTCGNNKYQNNLMSCFSCDSSCTYCQYDNTLDFGKCTICNNSYVVTNSESCKAKDQNTVTVDTVKVVSCVDGYYPNDQSCLLCNSLFEGCELCTQNMCMKCEENYIKENGKCRQITGCSQLSDNICTKCTMETMYNNKTDCLDKHKSDCVAYDYTGNCLKCSSLNLIEGVCGNTDSRCSANSVIGCLSCISPYFSREAKCESCNTKCSSCVTAESNCLSCVSNTSFVSSSTHECETNDVLKEKCLQYSATGGCVQCKDGYYRNGFDCVECEKTCSICTSYEQCTECKIGYYFDMNDICTPNEINTNCAVDIDIYFGCSLCDDGYFVNNKICNLCDEKCKTCSDNTTCDSCKNDYIFTMKSCVHFTKVINCIAVESAKCAKCSGWNKPNELGTQCISYTPGGFVAGMFFLVLFILVLIVITTFFVTKYILKVLKRRDVEKQFDTFSIKKSDVSFLSFGTILMDRNALAFAQEDSCEIPVDKISTQDLIIGNMGRNTVKVSFSLKSGEVMKYTVETNPSSFVLRNGKACKFSITIKPNCSCTIDNEMIVNIDDLKTNKSYTINLKIEACTEQSTHLDYDEIEFGDKLGEGGFGIVYKGIYRTKTVAIKLLSGVSDDEKMNEFDNEVKMLDKFRSEYIVHFFGAVFIPTKICMVTELAPFGSLNDFKRKHKKGAPSNQLKTKILLDCAKGIQYLHQNGILHRDIKPDNFLLFSIEESEVVNAKLTDFGSSRNINMMMTNMTFTKGIGTPIFMAPEILNGGKKYKMPADVFSFAITMYDIFNWGGLYPVAEFPYPWSVAEFVGKGKRLCQTKKMEGWMYQIIQGCWDDDPTKRMSLFLLCGRSRNIQKH</sequence>
<feature type="transmembrane region" description="Helical" evidence="6">
    <location>
        <begin position="402"/>
        <end position="425"/>
    </location>
</feature>
<dbReference type="Proteomes" id="UP000014680">
    <property type="component" value="Unassembled WGS sequence"/>
</dbReference>
<dbReference type="GO" id="GO:0004674">
    <property type="term" value="F:protein serine/threonine kinase activity"/>
    <property type="evidence" value="ECO:0007669"/>
    <property type="project" value="UniProtKB-KW"/>
</dbReference>
<dbReference type="InterPro" id="IPR017441">
    <property type="entry name" value="Protein_kinase_ATP_BS"/>
</dbReference>
<dbReference type="PROSITE" id="PS00108">
    <property type="entry name" value="PROTEIN_KINASE_ST"/>
    <property type="match status" value="1"/>
</dbReference>
<dbReference type="OrthoDB" id="311164at2759"/>
<proteinExistence type="predicted"/>
<dbReference type="InterPro" id="IPR008271">
    <property type="entry name" value="Ser/Thr_kinase_AS"/>
</dbReference>
<keyword evidence="6" id="KW-0472">Membrane</keyword>
<keyword evidence="10" id="KW-1185">Reference proteome</keyword>
<protein>
    <submittedName>
        <fullName evidence="9">Protein serine/threonine kinase, putative</fullName>
        <ecNumber evidence="9">2.7.10.1</ecNumber>
    </submittedName>
</protein>
<accession>A0A0A1TYX0</accession>
<dbReference type="PANTHER" id="PTHR45756:SF1">
    <property type="entry name" value="PROTEIN KINASE DOMAIN CONTAINING PROTEIN"/>
    <property type="match status" value="1"/>
</dbReference>
<dbReference type="VEuPathDB" id="AmoebaDB:EIN_469200"/>
<dbReference type="InterPro" id="IPR001368">
    <property type="entry name" value="TNFR/NGFR_Cys_rich_reg"/>
</dbReference>
<keyword evidence="9" id="KW-0808">Transferase</keyword>
<dbReference type="InterPro" id="IPR053215">
    <property type="entry name" value="TKL_Ser/Thr_kinase"/>
</dbReference>
<dbReference type="GeneID" id="14882739"/>
<dbReference type="Gene3D" id="3.30.200.20">
    <property type="entry name" value="Phosphorylase Kinase, domain 1"/>
    <property type="match status" value="1"/>
</dbReference>
<dbReference type="Pfam" id="PF07714">
    <property type="entry name" value="PK_Tyr_Ser-Thr"/>
    <property type="match status" value="1"/>
</dbReference>
<feature type="domain" description="TNFR-Cys" evidence="8">
    <location>
        <begin position="255"/>
        <end position="307"/>
    </location>
</feature>
<evidence type="ECO:0000256" key="3">
    <source>
        <dbReference type="ARBA" id="ARBA00022840"/>
    </source>
</evidence>
<dbReference type="InterPro" id="IPR011009">
    <property type="entry name" value="Kinase-like_dom_sf"/>
</dbReference>
<dbReference type="EC" id="2.7.10.1" evidence="9"/>
<organism evidence="9 10">
    <name type="scientific">Entamoeba invadens IP1</name>
    <dbReference type="NCBI Taxonomy" id="370355"/>
    <lineage>
        <taxon>Eukaryota</taxon>
        <taxon>Amoebozoa</taxon>
        <taxon>Evosea</taxon>
        <taxon>Archamoebae</taxon>
        <taxon>Mastigamoebida</taxon>
        <taxon>Entamoebidae</taxon>
        <taxon>Entamoeba</taxon>
    </lineage>
</organism>
<evidence type="ECO:0000256" key="6">
    <source>
        <dbReference type="SAM" id="Phobius"/>
    </source>
</evidence>
<dbReference type="InterPro" id="IPR000719">
    <property type="entry name" value="Prot_kinase_dom"/>
</dbReference>
<comment type="caution">
    <text evidence="4">Lacks conserved residue(s) required for the propagation of feature annotation.</text>
</comment>